<reference evidence="1" key="1">
    <citation type="submission" date="2013-05" db="EMBL/GenBank/DDBJ databases">
        <authorList>
            <person name="Yim A.K.Y."/>
            <person name="Chan T.F."/>
            <person name="Ji K.M."/>
            <person name="Liu X.Y."/>
            <person name="Zhou J.W."/>
            <person name="Li R.Q."/>
            <person name="Yang K.Y."/>
            <person name="Li J."/>
            <person name="Li M."/>
            <person name="Law P.T.W."/>
            <person name="Wu Y.L."/>
            <person name="Cai Z.L."/>
            <person name="Qin H."/>
            <person name="Bao Y."/>
            <person name="Leung R.K.K."/>
            <person name="Ng P.K.S."/>
            <person name="Zou J."/>
            <person name="Zhong X.J."/>
            <person name="Ran P.X."/>
            <person name="Zhong N.S."/>
            <person name="Liu Z.G."/>
            <person name="Tsui S.K.W."/>
        </authorList>
    </citation>
    <scope>NUCLEOTIDE SEQUENCE</scope>
    <source>
        <strain evidence="1">Derf</strain>
        <tissue evidence="1">Whole organism</tissue>
    </source>
</reference>
<comment type="caution">
    <text evidence="1">The sequence shown here is derived from an EMBL/GenBank/DDBJ whole genome shotgun (WGS) entry which is preliminary data.</text>
</comment>
<accession>A0A922HSD9</accession>
<dbReference type="EMBL" id="ASGP02000005">
    <property type="protein sequence ID" value="KAH9506826.1"/>
    <property type="molecule type" value="Genomic_DNA"/>
</dbReference>
<protein>
    <submittedName>
        <fullName evidence="1">Uncharacterized protein</fullName>
    </submittedName>
</protein>
<name>A0A922HSD9_DERFA</name>
<evidence type="ECO:0000313" key="2">
    <source>
        <dbReference type="Proteomes" id="UP000790347"/>
    </source>
</evidence>
<reference evidence="1" key="2">
    <citation type="journal article" date="2022" name="Res Sq">
        <title>Comparative Genomics Reveals Insights into the Divergent Evolution of Astigmatic Mites and Household Pest Adaptations.</title>
        <authorList>
            <person name="Xiong Q."/>
            <person name="Wan A.T.-Y."/>
            <person name="Liu X.-Y."/>
            <person name="Fung C.S.-H."/>
            <person name="Xiao X."/>
            <person name="Malainual N."/>
            <person name="Hou J."/>
            <person name="Wang L."/>
            <person name="Wang M."/>
            <person name="Yang K."/>
            <person name="Cui Y."/>
            <person name="Leung E."/>
            <person name="Nong W."/>
            <person name="Shin S.-K."/>
            <person name="Au S."/>
            <person name="Jeong K.Y."/>
            <person name="Chew F.T."/>
            <person name="Hui J."/>
            <person name="Leung T.F."/>
            <person name="Tungtrongchitr A."/>
            <person name="Zhong N."/>
            <person name="Liu Z."/>
            <person name="Tsui S."/>
        </authorList>
    </citation>
    <scope>NUCLEOTIDE SEQUENCE</scope>
    <source>
        <strain evidence="1">Derf</strain>
        <tissue evidence="1">Whole organism</tissue>
    </source>
</reference>
<proteinExistence type="predicted"/>
<dbReference type="AlphaFoldDB" id="A0A922HSD9"/>
<organism evidence="1 2">
    <name type="scientific">Dermatophagoides farinae</name>
    <name type="common">American house dust mite</name>
    <dbReference type="NCBI Taxonomy" id="6954"/>
    <lineage>
        <taxon>Eukaryota</taxon>
        <taxon>Metazoa</taxon>
        <taxon>Ecdysozoa</taxon>
        <taxon>Arthropoda</taxon>
        <taxon>Chelicerata</taxon>
        <taxon>Arachnida</taxon>
        <taxon>Acari</taxon>
        <taxon>Acariformes</taxon>
        <taxon>Sarcoptiformes</taxon>
        <taxon>Astigmata</taxon>
        <taxon>Psoroptidia</taxon>
        <taxon>Analgoidea</taxon>
        <taxon>Pyroglyphidae</taxon>
        <taxon>Dermatophagoidinae</taxon>
        <taxon>Dermatophagoides</taxon>
    </lineage>
</organism>
<sequence length="78" mass="9077">MDGYSISHIYNCTLDIDDDVIQPVLPDQDPLSIIERRQQFDCSGKLCSSWLYNTVGNITIDCIQCLFRFDNKRGFKKR</sequence>
<keyword evidence="2" id="KW-1185">Reference proteome</keyword>
<gene>
    <name evidence="1" type="ORF">DERF_011539</name>
</gene>
<dbReference type="Proteomes" id="UP000790347">
    <property type="component" value="Unassembled WGS sequence"/>
</dbReference>
<evidence type="ECO:0000313" key="1">
    <source>
        <dbReference type="EMBL" id="KAH9506826.1"/>
    </source>
</evidence>